<protein>
    <submittedName>
        <fullName evidence="1">Uncharacterized protein</fullName>
    </submittedName>
</protein>
<evidence type="ECO:0000313" key="1">
    <source>
        <dbReference type="EMBL" id="SFI61058.1"/>
    </source>
</evidence>
<organism evidence="1 2">
    <name type="scientific">Albimonas pacifica</name>
    <dbReference type="NCBI Taxonomy" id="1114924"/>
    <lineage>
        <taxon>Bacteria</taxon>
        <taxon>Pseudomonadati</taxon>
        <taxon>Pseudomonadota</taxon>
        <taxon>Alphaproteobacteria</taxon>
        <taxon>Rhodobacterales</taxon>
        <taxon>Paracoccaceae</taxon>
        <taxon>Albimonas</taxon>
    </lineage>
</organism>
<dbReference type="EMBL" id="FOQH01000008">
    <property type="protein sequence ID" value="SFI61058.1"/>
    <property type="molecule type" value="Genomic_DNA"/>
</dbReference>
<gene>
    <name evidence="1" type="ORF">SAMN05216258_10857</name>
</gene>
<name>A0A1I3JM36_9RHOB</name>
<dbReference type="Proteomes" id="UP000199377">
    <property type="component" value="Unassembled WGS sequence"/>
</dbReference>
<proteinExistence type="predicted"/>
<dbReference type="STRING" id="1114924.SAMN05216258_10857"/>
<evidence type="ECO:0000313" key="2">
    <source>
        <dbReference type="Proteomes" id="UP000199377"/>
    </source>
</evidence>
<dbReference type="AlphaFoldDB" id="A0A1I3JM36"/>
<sequence>MLSLSLSPMAVATRGRADVVDSGSSVDSLVTTHGGGILDAVDSPLWQDAAKTVPAGVGNNVRSWSFAGGGADAVAPSGSESPLLIAAGASRALSFDNTDDLMTIAMGAAVPVLNAAAGTAWTVSYVAATRTSIFEPIIAQDSPNFTVFFGNGGPKMTYNLRNGGNFDFVPTPVQDVYFAVAIRWTGTAAEYSIDGGSWTAMTIGSGTMNTAAPIEISRNGAGAVDVSRIVLLKGAISDAEHTDILAPSNASRIAELNA</sequence>
<keyword evidence="2" id="KW-1185">Reference proteome</keyword>
<reference evidence="1 2" key="1">
    <citation type="submission" date="2016-10" db="EMBL/GenBank/DDBJ databases">
        <authorList>
            <person name="de Groot N.N."/>
        </authorList>
    </citation>
    <scope>NUCLEOTIDE SEQUENCE [LARGE SCALE GENOMIC DNA]</scope>
    <source>
        <strain evidence="1 2">CGMCC 1.11030</strain>
    </source>
</reference>
<accession>A0A1I3JM36</accession>
<dbReference type="RefSeq" id="WP_092861659.1">
    <property type="nucleotide sequence ID" value="NZ_FOQH01000008.1"/>
</dbReference>